<dbReference type="PANTHER" id="PTHR40446">
    <property type="entry name" value="N-ACETYLGLUCOSAMINE-1-PHOSPHODIESTER ALPHA-N-ACETYLGLUCOSAMINIDASE"/>
    <property type="match status" value="1"/>
</dbReference>
<keyword evidence="3" id="KW-0677">Repeat</keyword>
<protein>
    <submittedName>
        <fullName evidence="9">NAGPA protein</fullName>
    </submittedName>
</protein>
<feature type="signal peptide" evidence="7">
    <location>
        <begin position="1"/>
        <end position="27"/>
    </location>
</feature>
<dbReference type="EMBL" id="OV696692">
    <property type="protein sequence ID" value="CAH1270583.1"/>
    <property type="molecule type" value="Genomic_DNA"/>
</dbReference>
<dbReference type="SMART" id="SM00181">
    <property type="entry name" value="EGF"/>
    <property type="match status" value="4"/>
</dbReference>
<evidence type="ECO:0000313" key="9">
    <source>
        <dbReference type="EMBL" id="CAH1270583.1"/>
    </source>
</evidence>
<evidence type="ECO:0000313" key="10">
    <source>
        <dbReference type="Proteomes" id="UP000838412"/>
    </source>
</evidence>
<evidence type="ECO:0000256" key="7">
    <source>
        <dbReference type="SAM" id="SignalP"/>
    </source>
</evidence>
<evidence type="ECO:0000256" key="5">
    <source>
        <dbReference type="PROSITE-ProRule" id="PRU00076"/>
    </source>
</evidence>
<keyword evidence="6" id="KW-0472">Membrane</keyword>
<keyword evidence="6" id="KW-0812">Transmembrane</keyword>
<keyword evidence="4 5" id="KW-1015">Disulfide bond</keyword>
<dbReference type="FunFam" id="2.170.300.10:FF:000041">
    <property type="entry name" value="Tyrosine protein kinase receptor tie-1, putative"/>
    <property type="match status" value="1"/>
</dbReference>
<feature type="domain" description="EGF-like" evidence="8">
    <location>
        <begin position="438"/>
        <end position="470"/>
    </location>
</feature>
<dbReference type="Proteomes" id="UP000838412">
    <property type="component" value="Chromosome 7"/>
</dbReference>
<accession>A0A8K0A771</accession>
<organism evidence="9 10">
    <name type="scientific">Branchiostoma lanceolatum</name>
    <name type="common">Common lancelet</name>
    <name type="synonym">Amphioxus lanceolatum</name>
    <dbReference type="NCBI Taxonomy" id="7740"/>
    <lineage>
        <taxon>Eukaryota</taxon>
        <taxon>Metazoa</taxon>
        <taxon>Chordata</taxon>
        <taxon>Cephalochordata</taxon>
        <taxon>Leptocardii</taxon>
        <taxon>Amphioxiformes</taxon>
        <taxon>Branchiostomatidae</taxon>
        <taxon>Branchiostoma</taxon>
    </lineage>
</organism>
<evidence type="ECO:0000256" key="1">
    <source>
        <dbReference type="ARBA" id="ARBA00022536"/>
    </source>
</evidence>
<dbReference type="InterPro" id="IPR000742">
    <property type="entry name" value="EGF"/>
</dbReference>
<dbReference type="Gene3D" id="2.10.25.10">
    <property type="entry name" value="Laminin"/>
    <property type="match status" value="2"/>
</dbReference>
<proteinExistence type="predicted"/>
<evidence type="ECO:0000256" key="6">
    <source>
        <dbReference type="SAM" id="Phobius"/>
    </source>
</evidence>
<keyword evidence="1 5" id="KW-0245">EGF-like domain</keyword>
<keyword evidence="2 7" id="KW-0732">Signal</keyword>
<dbReference type="InterPro" id="IPR018711">
    <property type="entry name" value="NAGPA"/>
</dbReference>
<dbReference type="PANTHER" id="PTHR40446:SF2">
    <property type="entry name" value="N-ACETYLGLUCOSAMINE-1-PHOSPHODIESTER ALPHA-N-ACETYLGLUCOSAMINIDASE"/>
    <property type="match status" value="1"/>
</dbReference>
<dbReference type="PROSITE" id="PS00022">
    <property type="entry name" value="EGF_1"/>
    <property type="match status" value="3"/>
</dbReference>
<evidence type="ECO:0000259" key="8">
    <source>
        <dbReference type="PROSITE" id="PS50026"/>
    </source>
</evidence>
<dbReference type="OrthoDB" id="192253at2759"/>
<reference evidence="9" key="1">
    <citation type="submission" date="2022-01" db="EMBL/GenBank/DDBJ databases">
        <authorList>
            <person name="Braso-Vives M."/>
        </authorList>
    </citation>
    <scope>NUCLEOTIDE SEQUENCE</scope>
</reference>
<name>A0A8K0A771_BRALA</name>
<evidence type="ECO:0000256" key="2">
    <source>
        <dbReference type="ARBA" id="ARBA00022729"/>
    </source>
</evidence>
<feature type="chain" id="PRO_5035432799" evidence="7">
    <location>
        <begin position="28"/>
        <end position="655"/>
    </location>
</feature>
<dbReference type="Pfam" id="PF09992">
    <property type="entry name" value="NAGPA"/>
    <property type="match status" value="1"/>
</dbReference>
<dbReference type="Gene3D" id="2.170.300.10">
    <property type="entry name" value="Tie2 ligand-binding domain superfamily"/>
    <property type="match status" value="1"/>
</dbReference>
<dbReference type="Pfam" id="PF25024">
    <property type="entry name" value="EGF_TEN"/>
    <property type="match status" value="1"/>
</dbReference>
<feature type="transmembrane region" description="Helical" evidence="6">
    <location>
        <begin position="587"/>
        <end position="611"/>
    </location>
</feature>
<dbReference type="GO" id="GO:0033299">
    <property type="term" value="P:secretion of lysosomal enzymes"/>
    <property type="evidence" value="ECO:0007669"/>
    <property type="project" value="TreeGrafter"/>
</dbReference>
<gene>
    <name evidence="9" type="primary">NAGPA</name>
    <name evidence="9" type="ORF">BLAG_LOCUS22819</name>
</gene>
<keyword evidence="10" id="KW-1185">Reference proteome</keyword>
<sequence length="655" mass="70430">MAAKMAVVTSMKSVFVNIFIVLSSVQAYISPGPSLDDDMLLPFPSFEEWPRHSHRHVRDCQPDIFGNATHEKFPSHRNSNITAPSTTRYFVTKVVDSLGKVKNGYGHYTVINNPLRTFSVVEPGGSNGCFEQRRRTVANTSQARTCHIAVNAGFFNTHTGACLGNLVTDGKRVQDSGGIQNANFGIRKDGTIVVGYLSELDVIQEDNPFVQLVTGVIWLIRNGSVYVNESRTTECADMQETGSLDRFVDVVSARSAVGHDEEGRVVLVHIEGQTGDRGVSLWEFADYLQRLGLVNAINLDGGGSATVVMNGSVASYPSDHCADNPAWRCARAVSTALCVHSLDCEPANCSGHGECVEGQCQCQGRWSGARCEELDCGDCGLHGNCTEGGCLCEEGWLGAACDEPDCQPSNCSGHGICVMGQCQCQENSNSSWSGPGCDVLQCGPNNCSSHGNCLVDGCVCDPGWVGNECELTCSPGLFGPSCAVPCACEHGATCDPQTGACACLPGWTGVACDHVCPYGTFGTGCSHRCECADSCSCDRVTGDCNMTLNQTLPTDLYSASHCIATGVIKEEVSKMRQEMENLLRNPWFIACVSCACLLFVSLVANVILLCYHCSCSCTSRPIKYSHLPMHDLPFDRFQDELEVDKAPAHNQSSRI</sequence>
<dbReference type="PROSITE" id="PS50026">
    <property type="entry name" value="EGF_3"/>
    <property type="match status" value="1"/>
</dbReference>
<evidence type="ECO:0000256" key="3">
    <source>
        <dbReference type="ARBA" id="ARBA00022737"/>
    </source>
</evidence>
<dbReference type="PRINTS" id="PR00011">
    <property type="entry name" value="EGFLAMININ"/>
</dbReference>
<dbReference type="AlphaFoldDB" id="A0A8K0A771"/>
<keyword evidence="6" id="KW-1133">Transmembrane helix</keyword>
<comment type="caution">
    <text evidence="5">Lacks conserved residue(s) required for the propagation of feature annotation.</text>
</comment>
<feature type="disulfide bond" evidence="5">
    <location>
        <begin position="460"/>
        <end position="469"/>
    </location>
</feature>
<evidence type="ECO:0000256" key="4">
    <source>
        <dbReference type="ARBA" id="ARBA00023157"/>
    </source>
</evidence>